<dbReference type="InterPro" id="IPR036315">
    <property type="entry name" value="BRCA2_hlx_sf"/>
</dbReference>
<feature type="region of interest" description="Disordered" evidence="1">
    <location>
        <begin position="1"/>
        <end position="64"/>
    </location>
</feature>
<name>A0AAW1PM16_9CHLO</name>
<organism evidence="4 5">
    <name type="scientific">Symbiochloris irregularis</name>
    <dbReference type="NCBI Taxonomy" id="706552"/>
    <lineage>
        <taxon>Eukaryota</taxon>
        <taxon>Viridiplantae</taxon>
        <taxon>Chlorophyta</taxon>
        <taxon>core chlorophytes</taxon>
        <taxon>Trebouxiophyceae</taxon>
        <taxon>Trebouxiales</taxon>
        <taxon>Trebouxiaceae</taxon>
        <taxon>Symbiochloris</taxon>
    </lineage>
</organism>
<dbReference type="InterPro" id="IPR015252">
    <property type="entry name" value="BRCA2_hlx"/>
</dbReference>
<dbReference type="SUPFAM" id="SSF81872">
    <property type="entry name" value="BRCA2 helical domain"/>
    <property type="match status" value="1"/>
</dbReference>
<dbReference type="Pfam" id="PF09169">
    <property type="entry name" value="BRCA-2_helical"/>
    <property type="match status" value="1"/>
</dbReference>
<evidence type="ECO:0000259" key="2">
    <source>
        <dbReference type="Pfam" id="PF09103"/>
    </source>
</evidence>
<feature type="domain" description="Breast cancer type 2 susceptibility protein helical" evidence="3">
    <location>
        <begin position="134"/>
        <end position="220"/>
    </location>
</feature>
<reference evidence="4 5" key="1">
    <citation type="journal article" date="2024" name="Nat. Commun.">
        <title>Phylogenomics reveals the evolutionary origins of lichenization in chlorophyte algae.</title>
        <authorList>
            <person name="Puginier C."/>
            <person name="Libourel C."/>
            <person name="Otte J."/>
            <person name="Skaloud P."/>
            <person name="Haon M."/>
            <person name="Grisel S."/>
            <person name="Petersen M."/>
            <person name="Berrin J.G."/>
            <person name="Delaux P.M."/>
            <person name="Dal Grande F."/>
            <person name="Keller J."/>
        </authorList>
    </citation>
    <scope>NUCLEOTIDE SEQUENCE [LARGE SCALE GENOMIC DNA]</scope>
    <source>
        <strain evidence="4 5">SAG 2036</strain>
    </source>
</reference>
<dbReference type="Proteomes" id="UP001465755">
    <property type="component" value="Unassembled WGS sequence"/>
</dbReference>
<dbReference type="Pfam" id="PF09103">
    <property type="entry name" value="BRCA-2_OB1"/>
    <property type="match status" value="1"/>
</dbReference>
<evidence type="ECO:0008006" key="6">
    <source>
        <dbReference type="Google" id="ProtNLM"/>
    </source>
</evidence>
<dbReference type="InterPro" id="IPR015187">
    <property type="entry name" value="BRCA2_OB_1"/>
</dbReference>
<evidence type="ECO:0000313" key="4">
    <source>
        <dbReference type="EMBL" id="KAK9810639.1"/>
    </source>
</evidence>
<accession>A0AAW1PM16</accession>
<dbReference type="PANTHER" id="PTHR11289:SF0">
    <property type="entry name" value="BREAST CANCER TYPE 2 SUSCEPTIBILITY PROTEIN"/>
    <property type="match status" value="1"/>
</dbReference>
<dbReference type="GO" id="GO:0006355">
    <property type="term" value="P:regulation of DNA-templated transcription"/>
    <property type="evidence" value="ECO:0007669"/>
    <property type="project" value="TreeGrafter"/>
</dbReference>
<dbReference type="EMBL" id="JALJOQ010000015">
    <property type="protein sequence ID" value="KAK9810639.1"/>
    <property type="molecule type" value="Genomic_DNA"/>
</dbReference>
<feature type="domain" description="BRCA2 OB1" evidence="2">
    <location>
        <begin position="226"/>
        <end position="350"/>
    </location>
</feature>
<evidence type="ECO:0000256" key="1">
    <source>
        <dbReference type="SAM" id="MobiDB-lite"/>
    </source>
</evidence>
<feature type="compositionally biased region" description="Low complexity" evidence="1">
    <location>
        <begin position="14"/>
        <end position="33"/>
    </location>
</feature>
<dbReference type="InterPro" id="IPR012340">
    <property type="entry name" value="NA-bd_OB-fold"/>
</dbReference>
<evidence type="ECO:0000259" key="3">
    <source>
        <dbReference type="Pfam" id="PF09169"/>
    </source>
</evidence>
<proteinExistence type="predicted"/>
<evidence type="ECO:0000313" key="5">
    <source>
        <dbReference type="Proteomes" id="UP001465755"/>
    </source>
</evidence>
<dbReference type="AlphaFoldDB" id="A0AAW1PM16"/>
<gene>
    <name evidence="4" type="ORF">WJX73_006370</name>
</gene>
<dbReference type="SUPFAM" id="SSF50249">
    <property type="entry name" value="Nucleic acid-binding proteins"/>
    <property type="match status" value="2"/>
</dbReference>
<protein>
    <recommendedName>
        <fullName evidence="6">BRCA2 OB1 domain-containing protein</fullName>
    </recommendedName>
</protein>
<dbReference type="PANTHER" id="PTHR11289">
    <property type="entry name" value="BREAST CANCER TYPE 2 SUSCEPTIBILITY PROTEIN BRCA2"/>
    <property type="match status" value="1"/>
</dbReference>
<comment type="caution">
    <text evidence="4">The sequence shown here is derived from an EMBL/GenBank/DDBJ whole genome shotgun (WGS) entry which is preliminary data.</text>
</comment>
<dbReference type="Gene3D" id="2.40.50.140">
    <property type="entry name" value="Nucleic acid-binding proteins"/>
    <property type="match status" value="3"/>
</dbReference>
<dbReference type="InterPro" id="IPR015525">
    <property type="entry name" value="BRCA2"/>
</dbReference>
<feature type="compositionally biased region" description="Polar residues" evidence="1">
    <location>
        <begin position="1"/>
        <end position="10"/>
    </location>
</feature>
<keyword evidence="5" id="KW-1185">Reference proteome</keyword>
<feature type="region of interest" description="Disordered" evidence="1">
    <location>
        <begin position="88"/>
        <end position="111"/>
    </location>
</feature>
<dbReference type="GO" id="GO:0000724">
    <property type="term" value="P:double-strand break repair via homologous recombination"/>
    <property type="evidence" value="ECO:0007669"/>
    <property type="project" value="InterPro"/>
</dbReference>
<sequence>MQGQNPSLHGSSRAAATHEAQATAQTAVNVPAVARKRAAARASTGSIELGSRKRPARRNSFVTPRSTKFVSPLASHALNQVLPASRLRHQASASAREPAVPPKPLRSGQPLSASVTLDNLSAGAEVLEQHECAHIDLNEAATCQILDDAGQAVSNEQLRQQLISAGADPHSASPEWVNNHTALIKYQLAGIERRVPALQGRLLVVPVVLDHLKYRYDREVVQGRCSALKRLLEQDMPPSRMLVLRVCSLLPSCPVSGQSGAASTAAAATLPTLVLLTDGWYCIRAALDPPLAQQHALCRLRPGTKLRIIGAELMAAGNAPALEASKQATLKLHFNGTHRIRSDCQLGLQRSPGSFTPLHKVHPQGGLVPQMVLLVRRKHPNLMWQRSSDGRAITSSIRAHAAAVEAAQAGQEQGMQAAAAQVQADEEDFCRAHLAQMGADVNPGEAAYCRAILDGTGDCSGEELSHDAYQQLIRFQERRMAAMDCQRNLRAQRISKASTSVDDARPLTSMVVSAVVNREAEERSERDPEASCSAEAVLTVWGAHPTDTVEGGVYVVTCLQPSERYGVLVLQTTKHTRWRAVNAADLHFLEYDWQPRSFLDIPDASKLPGNSTFDYAGVVIGMSGPDDAGRQWVFLADESCTAPDDELMAVQLQQPQDLLQGHPGAYLGQTMMLLDLHVEAPDPSAGLGFR</sequence>